<dbReference type="PANTHER" id="PTHR11364:SF27">
    <property type="entry name" value="SULFURTRANSFERASE"/>
    <property type="match status" value="1"/>
</dbReference>
<dbReference type="RefSeq" id="WP_144995325.1">
    <property type="nucleotide sequence ID" value="NZ_VNJK01000008.1"/>
</dbReference>
<accession>A0A559ICU1</accession>
<evidence type="ECO:0000256" key="2">
    <source>
        <dbReference type="ARBA" id="ARBA00022737"/>
    </source>
</evidence>
<dbReference type="Pfam" id="PF00581">
    <property type="entry name" value="Rhodanese"/>
    <property type="match status" value="2"/>
</dbReference>
<evidence type="ECO:0000256" key="1">
    <source>
        <dbReference type="ARBA" id="ARBA00022679"/>
    </source>
</evidence>
<dbReference type="InterPro" id="IPR001763">
    <property type="entry name" value="Rhodanese-like_dom"/>
</dbReference>
<dbReference type="CDD" id="cd01449">
    <property type="entry name" value="TST_Repeat_2"/>
    <property type="match status" value="1"/>
</dbReference>
<comment type="caution">
    <text evidence="4">The sequence shown here is derived from an EMBL/GenBank/DDBJ whole genome shotgun (WGS) entry which is preliminary data.</text>
</comment>
<dbReference type="SUPFAM" id="SSF52821">
    <property type="entry name" value="Rhodanese/Cell cycle control phosphatase"/>
    <property type="match status" value="2"/>
</dbReference>
<dbReference type="EMBL" id="VNJK01000008">
    <property type="protein sequence ID" value="TVX85263.1"/>
    <property type="molecule type" value="Genomic_DNA"/>
</dbReference>
<dbReference type="PROSITE" id="PS50206">
    <property type="entry name" value="RHODANESE_3"/>
    <property type="match status" value="2"/>
</dbReference>
<dbReference type="OrthoDB" id="9770030at2"/>
<protein>
    <submittedName>
        <fullName evidence="4">Sulfurtransferase</fullName>
    </submittedName>
</protein>
<organism evidence="4 5">
    <name type="scientific">Paenibacillus agilis</name>
    <dbReference type="NCBI Taxonomy" id="3020863"/>
    <lineage>
        <taxon>Bacteria</taxon>
        <taxon>Bacillati</taxon>
        <taxon>Bacillota</taxon>
        <taxon>Bacilli</taxon>
        <taxon>Bacillales</taxon>
        <taxon>Paenibacillaceae</taxon>
        <taxon>Paenibacillus</taxon>
    </lineage>
</organism>
<evidence type="ECO:0000259" key="3">
    <source>
        <dbReference type="PROSITE" id="PS50206"/>
    </source>
</evidence>
<feature type="domain" description="Rhodanese" evidence="3">
    <location>
        <begin position="28"/>
        <end position="148"/>
    </location>
</feature>
<dbReference type="AlphaFoldDB" id="A0A559ICU1"/>
<keyword evidence="2" id="KW-0677">Repeat</keyword>
<dbReference type="PANTHER" id="PTHR11364">
    <property type="entry name" value="THIOSULFATE SULFERTANSFERASE"/>
    <property type="match status" value="1"/>
</dbReference>
<evidence type="ECO:0000313" key="4">
    <source>
        <dbReference type="EMBL" id="TVX85263.1"/>
    </source>
</evidence>
<dbReference type="InterPro" id="IPR036873">
    <property type="entry name" value="Rhodanese-like_dom_sf"/>
</dbReference>
<name>A0A559ICU1_9BACL</name>
<evidence type="ECO:0000313" key="5">
    <source>
        <dbReference type="Proteomes" id="UP000318102"/>
    </source>
</evidence>
<sequence>MVSPRISEQSLYMEVSELHQRLNRQGQDQEQLHVIDCRFWLDQPAKGYESYLIGHITNSVYMDLDHDLSSSRKKHGGRHPLPEPEQLARSLTLRGINKQDTVVAYDDQGGAMASRLSWLLQWIGHEGEVYVLNGGYAAWQQAGFASEIGAAKPHVGLEQPYEPNVQSELVADIEEVRSKLGDSNVRLIDSREHARYIGEVEPIDPKAGHIPGALNRFWRDGLDGKGYVRKNNEERDAWRKLVDGAEEIIVYCGSGVTACPNVLSLWRSGYNNVKLYAGSWSDWCSYEEEHTPVATLEE</sequence>
<proteinExistence type="predicted"/>
<dbReference type="Proteomes" id="UP000318102">
    <property type="component" value="Unassembled WGS sequence"/>
</dbReference>
<dbReference type="InterPro" id="IPR045078">
    <property type="entry name" value="TST/MPST-like"/>
</dbReference>
<dbReference type="SMART" id="SM00450">
    <property type="entry name" value="RHOD"/>
    <property type="match status" value="2"/>
</dbReference>
<keyword evidence="5" id="KW-1185">Reference proteome</keyword>
<gene>
    <name evidence="4" type="ORF">FPZ44_25425</name>
</gene>
<dbReference type="CDD" id="cd01448">
    <property type="entry name" value="TST_Repeat_1"/>
    <property type="match status" value="1"/>
</dbReference>
<reference evidence="4 5" key="1">
    <citation type="submission" date="2019-07" db="EMBL/GenBank/DDBJ databases">
        <authorList>
            <person name="Kim J."/>
        </authorList>
    </citation>
    <scope>NUCLEOTIDE SEQUENCE [LARGE SCALE GENOMIC DNA]</scope>
    <source>
        <strain evidence="4 5">N4</strain>
    </source>
</reference>
<dbReference type="GO" id="GO:0004792">
    <property type="term" value="F:thiosulfate-cyanide sulfurtransferase activity"/>
    <property type="evidence" value="ECO:0007669"/>
    <property type="project" value="TreeGrafter"/>
</dbReference>
<dbReference type="Gene3D" id="3.40.250.10">
    <property type="entry name" value="Rhodanese-like domain"/>
    <property type="match status" value="2"/>
</dbReference>
<keyword evidence="1" id="KW-0808">Transferase</keyword>
<feature type="domain" description="Rhodanese" evidence="3">
    <location>
        <begin position="181"/>
        <end position="292"/>
    </location>
</feature>